<keyword evidence="2" id="KW-1185">Reference proteome</keyword>
<name>A0A9P6ATG8_9AGAM</name>
<evidence type="ECO:0000313" key="2">
    <source>
        <dbReference type="Proteomes" id="UP000886523"/>
    </source>
</evidence>
<sequence length="165" mass="17975">MQLTTSHLVIEIDSVATRRFESELTLYLWGSKVLLSVKSMVSVPPASGRVPEAHNAHGLFTSTLVLSFTSPSPSCFVPQSLPSALVHHHHIGPLRLLSTYYLNNDPSCEIMRACTLGGRGPGPNALAQPRRNSSEMEMRGILPGLRIAVKSITLIFFSSASELHK</sequence>
<dbReference type="AlphaFoldDB" id="A0A9P6ATG8"/>
<gene>
    <name evidence="1" type="ORF">BS47DRAFT_1394978</name>
</gene>
<organism evidence="1 2">
    <name type="scientific">Hydnum rufescens UP504</name>
    <dbReference type="NCBI Taxonomy" id="1448309"/>
    <lineage>
        <taxon>Eukaryota</taxon>
        <taxon>Fungi</taxon>
        <taxon>Dikarya</taxon>
        <taxon>Basidiomycota</taxon>
        <taxon>Agaricomycotina</taxon>
        <taxon>Agaricomycetes</taxon>
        <taxon>Cantharellales</taxon>
        <taxon>Hydnaceae</taxon>
        <taxon>Hydnum</taxon>
    </lineage>
</organism>
<reference evidence="1" key="1">
    <citation type="journal article" date="2020" name="Nat. Commun.">
        <title>Large-scale genome sequencing of mycorrhizal fungi provides insights into the early evolution of symbiotic traits.</title>
        <authorList>
            <person name="Miyauchi S."/>
            <person name="Kiss E."/>
            <person name="Kuo A."/>
            <person name="Drula E."/>
            <person name="Kohler A."/>
            <person name="Sanchez-Garcia M."/>
            <person name="Morin E."/>
            <person name="Andreopoulos B."/>
            <person name="Barry K.W."/>
            <person name="Bonito G."/>
            <person name="Buee M."/>
            <person name="Carver A."/>
            <person name="Chen C."/>
            <person name="Cichocki N."/>
            <person name="Clum A."/>
            <person name="Culley D."/>
            <person name="Crous P.W."/>
            <person name="Fauchery L."/>
            <person name="Girlanda M."/>
            <person name="Hayes R.D."/>
            <person name="Keri Z."/>
            <person name="LaButti K."/>
            <person name="Lipzen A."/>
            <person name="Lombard V."/>
            <person name="Magnuson J."/>
            <person name="Maillard F."/>
            <person name="Murat C."/>
            <person name="Nolan M."/>
            <person name="Ohm R.A."/>
            <person name="Pangilinan J."/>
            <person name="Pereira M.F."/>
            <person name="Perotto S."/>
            <person name="Peter M."/>
            <person name="Pfister S."/>
            <person name="Riley R."/>
            <person name="Sitrit Y."/>
            <person name="Stielow J.B."/>
            <person name="Szollosi G."/>
            <person name="Zifcakova L."/>
            <person name="Stursova M."/>
            <person name="Spatafora J.W."/>
            <person name="Tedersoo L."/>
            <person name="Vaario L.M."/>
            <person name="Yamada A."/>
            <person name="Yan M."/>
            <person name="Wang P."/>
            <person name="Xu J."/>
            <person name="Bruns T."/>
            <person name="Baldrian P."/>
            <person name="Vilgalys R."/>
            <person name="Dunand C."/>
            <person name="Henrissat B."/>
            <person name="Grigoriev I.V."/>
            <person name="Hibbett D."/>
            <person name="Nagy L.G."/>
            <person name="Martin F.M."/>
        </authorList>
    </citation>
    <scope>NUCLEOTIDE SEQUENCE</scope>
    <source>
        <strain evidence="1">UP504</strain>
    </source>
</reference>
<accession>A0A9P6ATG8</accession>
<dbReference type="EMBL" id="MU128998">
    <property type="protein sequence ID" value="KAF9511586.1"/>
    <property type="molecule type" value="Genomic_DNA"/>
</dbReference>
<protein>
    <submittedName>
        <fullName evidence="1">Uncharacterized protein</fullName>
    </submittedName>
</protein>
<evidence type="ECO:0000313" key="1">
    <source>
        <dbReference type="EMBL" id="KAF9511586.1"/>
    </source>
</evidence>
<dbReference type="Proteomes" id="UP000886523">
    <property type="component" value="Unassembled WGS sequence"/>
</dbReference>
<comment type="caution">
    <text evidence="1">The sequence shown here is derived from an EMBL/GenBank/DDBJ whole genome shotgun (WGS) entry which is preliminary data.</text>
</comment>
<proteinExistence type="predicted"/>